<name>A0A6J4QVZ6_9ACTN</name>
<accession>A0A6J4QVZ6</accession>
<reference evidence="2" key="1">
    <citation type="submission" date="2020-02" db="EMBL/GenBank/DDBJ databases">
        <authorList>
            <person name="Meier V. D."/>
        </authorList>
    </citation>
    <scope>NUCLEOTIDE SEQUENCE</scope>
    <source>
        <strain evidence="2">AVDCRST_MAG01</strain>
    </source>
</reference>
<feature type="non-terminal residue" evidence="2">
    <location>
        <position position="1"/>
    </location>
</feature>
<feature type="region of interest" description="Disordered" evidence="1">
    <location>
        <begin position="1"/>
        <end position="20"/>
    </location>
</feature>
<protein>
    <submittedName>
        <fullName evidence="2">Uncharacterized protein</fullName>
    </submittedName>
</protein>
<feature type="non-terminal residue" evidence="2">
    <location>
        <position position="20"/>
    </location>
</feature>
<gene>
    <name evidence="2" type="ORF">AVDCRST_MAG01-01-5322</name>
</gene>
<evidence type="ECO:0000313" key="2">
    <source>
        <dbReference type="EMBL" id="CAA9456978.1"/>
    </source>
</evidence>
<proteinExistence type="predicted"/>
<sequence>GSHRQERRQDDAHRPRDGRG</sequence>
<evidence type="ECO:0000256" key="1">
    <source>
        <dbReference type="SAM" id="MobiDB-lite"/>
    </source>
</evidence>
<dbReference type="AlphaFoldDB" id="A0A6J4QVZ6"/>
<feature type="compositionally biased region" description="Basic and acidic residues" evidence="1">
    <location>
        <begin position="7"/>
        <end position="20"/>
    </location>
</feature>
<dbReference type="EMBL" id="CADCUW010000705">
    <property type="protein sequence ID" value="CAA9456978.1"/>
    <property type="molecule type" value="Genomic_DNA"/>
</dbReference>
<organism evidence="2">
    <name type="scientific">uncultured Rubrobacteraceae bacterium</name>
    <dbReference type="NCBI Taxonomy" id="349277"/>
    <lineage>
        <taxon>Bacteria</taxon>
        <taxon>Bacillati</taxon>
        <taxon>Actinomycetota</taxon>
        <taxon>Rubrobacteria</taxon>
        <taxon>Rubrobacterales</taxon>
        <taxon>Rubrobacteraceae</taxon>
        <taxon>environmental samples</taxon>
    </lineage>
</organism>